<evidence type="ECO:0000259" key="2">
    <source>
        <dbReference type="Pfam" id="PF10276"/>
    </source>
</evidence>
<evidence type="ECO:0000313" key="3">
    <source>
        <dbReference type="EMBL" id="OGI47144.1"/>
    </source>
</evidence>
<dbReference type="Proteomes" id="UP000179360">
    <property type="component" value="Unassembled WGS sequence"/>
</dbReference>
<dbReference type="STRING" id="1817764.A2637_04915"/>
<gene>
    <name evidence="3" type="ORF">A2637_04915</name>
</gene>
<comment type="caution">
    <text evidence="3">The sequence shown here is derived from an EMBL/GenBank/DDBJ whole genome shotgun (WGS) entry which is preliminary data.</text>
</comment>
<accession>A0A1F6TPT3</accession>
<organism evidence="3 4">
    <name type="scientific">Candidatus Muproteobacteria bacterium RIFCSPHIGHO2_01_FULL_65_16</name>
    <dbReference type="NCBI Taxonomy" id="1817764"/>
    <lineage>
        <taxon>Bacteria</taxon>
        <taxon>Pseudomonadati</taxon>
        <taxon>Pseudomonadota</taxon>
        <taxon>Candidatus Muproteobacteria</taxon>
    </lineage>
</organism>
<sequence length="72" mass="7997">MIQADRGSNTSGGKNIEPNAQNRYEITRADLPLSCPMPGMTLWNSHPRVYLPLAKSGEERCPYCGALYVLKD</sequence>
<dbReference type="EMBL" id="MFSY01000027">
    <property type="protein sequence ID" value="OGI47144.1"/>
    <property type="molecule type" value="Genomic_DNA"/>
</dbReference>
<feature type="region of interest" description="Disordered" evidence="1">
    <location>
        <begin position="1"/>
        <end position="23"/>
    </location>
</feature>
<evidence type="ECO:0000256" key="1">
    <source>
        <dbReference type="SAM" id="MobiDB-lite"/>
    </source>
</evidence>
<dbReference type="Gene3D" id="2.60.260.40">
    <property type="entry name" value="q5lls5 like domains"/>
    <property type="match status" value="1"/>
</dbReference>
<feature type="domain" description="Zinc finger CHCC-type" evidence="2">
    <location>
        <begin position="45"/>
        <end position="68"/>
    </location>
</feature>
<reference evidence="3 4" key="1">
    <citation type="journal article" date="2016" name="Nat. Commun.">
        <title>Thousands of microbial genomes shed light on interconnected biogeochemical processes in an aquifer system.</title>
        <authorList>
            <person name="Anantharaman K."/>
            <person name="Brown C.T."/>
            <person name="Hug L.A."/>
            <person name="Sharon I."/>
            <person name="Castelle C.J."/>
            <person name="Probst A.J."/>
            <person name="Thomas B.C."/>
            <person name="Singh A."/>
            <person name="Wilkins M.J."/>
            <person name="Karaoz U."/>
            <person name="Brodie E.L."/>
            <person name="Williams K.H."/>
            <person name="Hubbard S.S."/>
            <person name="Banfield J.F."/>
        </authorList>
    </citation>
    <scope>NUCLEOTIDE SEQUENCE [LARGE SCALE GENOMIC DNA]</scope>
</reference>
<protein>
    <recommendedName>
        <fullName evidence="2">Zinc finger CHCC-type domain-containing protein</fullName>
    </recommendedName>
</protein>
<proteinExistence type="predicted"/>
<evidence type="ECO:0000313" key="4">
    <source>
        <dbReference type="Proteomes" id="UP000179360"/>
    </source>
</evidence>
<name>A0A1F6TPT3_9PROT</name>
<dbReference type="Pfam" id="PF10276">
    <property type="entry name" value="zf-CHCC"/>
    <property type="match status" value="1"/>
</dbReference>
<dbReference type="InterPro" id="IPR019401">
    <property type="entry name" value="Znf_CHCC"/>
</dbReference>
<dbReference type="AlphaFoldDB" id="A0A1F6TPT3"/>